<evidence type="ECO:0000256" key="2">
    <source>
        <dbReference type="ARBA" id="ARBA00024195"/>
    </source>
</evidence>
<proteinExistence type="inferred from homology"/>
<dbReference type="Pfam" id="PF00089">
    <property type="entry name" value="Trypsin"/>
    <property type="match status" value="2"/>
</dbReference>
<dbReference type="InterPro" id="IPR001254">
    <property type="entry name" value="Trypsin_dom"/>
</dbReference>
<evidence type="ECO:0000259" key="4">
    <source>
        <dbReference type="PROSITE" id="PS50240"/>
    </source>
</evidence>
<dbReference type="PROSITE" id="PS50240">
    <property type="entry name" value="TRYPSIN_DOM"/>
    <property type="match status" value="2"/>
</dbReference>
<dbReference type="InterPro" id="IPR051487">
    <property type="entry name" value="Ser/Thr_Proteases_Immune/Dev"/>
</dbReference>
<comment type="similarity">
    <text evidence="2">Belongs to the peptidase S1 family. CLIP subfamily.</text>
</comment>
<keyword evidence="1" id="KW-1015">Disulfide bond</keyword>
<feature type="chain" id="PRO_5045704305" evidence="3">
    <location>
        <begin position="18"/>
        <end position="492"/>
    </location>
</feature>
<feature type="signal peptide" evidence="3">
    <location>
        <begin position="1"/>
        <end position="17"/>
    </location>
</feature>
<dbReference type="SMART" id="SM00020">
    <property type="entry name" value="Tryp_SPc"/>
    <property type="match status" value="2"/>
</dbReference>
<feature type="domain" description="Peptidase S1" evidence="4">
    <location>
        <begin position="263"/>
        <end position="487"/>
    </location>
</feature>
<feature type="domain" description="Peptidase S1" evidence="4">
    <location>
        <begin position="25"/>
        <end position="249"/>
    </location>
</feature>
<dbReference type="InterPro" id="IPR001314">
    <property type="entry name" value="Peptidase_S1A"/>
</dbReference>
<dbReference type="RefSeq" id="XP_064076652.1">
    <property type="nucleotide sequence ID" value="XM_064220582.1"/>
</dbReference>
<dbReference type="Proteomes" id="UP001652626">
    <property type="component" value="Chromosome 4"/>
</dbReference>
<dbReference type="Gene3D" id="2.40.10.10">
    <property type="entry name" value="Trypsin-like serine proteases"/>
    <property type="match status" value="3"/>
</dbReference>
<organism evidence="5 6">
    <name type="scientific">Vanessa tameamea</name>
    <name type="common">Kamehameha butterfly</name>
    <dbReference type="NCBI Taxonomy" id="334116"/>
    <lineage>
        <taxon>Eukaryota</taxon>
        <taxon>Metazoa</taxon>
        <taxon>Ecdysozoa</taxon>
        <taxon>Arthropoda</taxon>
        <taxon>Hexapoda</taxon>
        <taxon>Insecta</taxon>
        <taxon>Pterygota</taxon>
        <taxon>Neoptera</taxon>
        <taxon>Endopterygota</taxon>
        <taxon>Lepidoptera</taxon>
        <taxon>Glossata</taxon>
        <taxon>Ditrysia</taxon>
        <taxon>Papilionoidea</taxon>
        <taxon>Nymphalidae</taxon>
        <taxon>Nymphalinae</taxon>
        <taxon>Vanessa</taxon>
    </lineage>
</organism>
<dbReference type="SUPFAM" id="SSF50494">
    <property type="entry name" value="Trypsin-like serine proteases"/>
    <property type="match status" value="2"/>
</dbReference>
<keyword evidence="5" id="KW-1185">Reference proteome</keyword>
<keyword evidence="3" id="KW-0732">Signal</keyword>
<dbReference type="InterPro" id="IPR043504">
    <property type="entry name" value="Peptidase_S1_PA_chymotrypsin"/>
</dbReference>
<name>A0ABM4AZD5_VANTA</name>
<dbReference type="PRINTS" id="PR00722">
    <property type="entry name" value="CHYMOTRYPSIN"/>
</dbReference>
<protein>
    <submittedName>
        <fullName evidence="6">Serine protease 55-like</fullName>
    </submittedName>
</protein>
<dbReference type="InterPro" id="IPR009003">
    <property type="entry name" value="Peptidase_S1_PA"/>
</dbReference>
<sequence length="492" mass="54217">MLKLLVSLISLLVLVNAKSILEPKIVRGDQVNISKFAHSVFLVINSAAGSYVCGSSVINQKILLTAAHCIDSCVNKCLGSAAFAGNADKRRGDKIPILGTAPHKNFDRSRIQNDIGLVLLENPLQLGKFVKRVALTRVAPPQSTGTVAGWGLVNEIQSTHTDYLHSVQQTIWNHEHCRKMLPTLPNGTLCAGDVQNQRYASEGDSGSALIINQYIQIGIVSYKRPDISRAIVVYTDVAYFYKWIQYNSKKLYFVTPSQIEPKIVSGYKTKIKSHPYSAALIIVQESSAYMCGASIVNQKVLLTAAHCFDDALNQKVKSRAHIGHVNKRIGHVIRISKLMIHPKYDTVAISCDIALAGLKKEIKFGRAINRVALAQRRHRAGPALIAGWGLLEEDPHRDTEFLHETGQRVWPKRDCVKLLIEIPNGTFCGGEGPAGGYPSRGDSGSPLIIDGYMQIGLVSFKEMNISTSVIIYTDITYYYKWITKNAKAVFCG</sequence>
<evidence type="ECO:0000313" key="5">
    <source>
        <dbReference type="Proteomes" id="UP001652626"/>
    </source>
</evidence>
<dbReference type="CDD" id="cd00190">
    <property type="entry name" value="Tryp_SPc"/>
    <property type="match status" value="2"/>
</dbReference>
<evidence type="ECO:0000256" key="3">
    <source>
        <dbReference type="SAM" id="SignalP"/>
    </source>
</evidence>
<dbReference type="PROSITE" id="PS00134">
    <property type="entry name" value="TRYPSIN_HIS"/>
    <property type="match status" value="2"/>
</dbReference>
<dbReference type="InterPro" id="IPR018114">
    <property type="entry name" value="TRYPSIN_HIS"/>
</dbReference>
<reference evidence="6" key="1">
    <citation type="submission" date="2025-08" db="UniProtKB">
        <authorList>
            <consortium name="RefSeq"/>
        </authorList>
    </citation>
    <scope>IDENTIFICATION</scope>
    <source>
        <tissue evidence="6">Whole body</tissue>
    </source>
</reference>
<gene>
    <name evidence="6" type="primary">LOC135194776</name>
</gene>
<dbReference type="PANTHER" id="PTHR24256">
    <property type="entry name" value="TRYPTASE-RELATED"/>
    <property type="match status" value="1"/>
</dbReference>
<dbReference type="GeneID" id="135194776"/>
<evidence type="ECO:0000313" key="6">
    <source>
        <dbReference type="RefSeq" id="XP_064076652.1"/>
    </source>
</evidence>
<accession>A0ABM4AZD5</accession>
<evidence type="ECO:0000256" key="1">
    <source>
        <dbReference type="ARBA" id="ARBA00023157"/>
    </source>
</evidence>